<dbReference type="Proteomes" id="UP000294820">
    <property type="component" value="Chromosome 1"/>
</dbReference>
<dbReference type="PANTHER" id="PTHR43344:SF13">
    <property type="entry name" value="PHOSPHATASE RV3661-RELATED"/>
    <property type="match status" value="1"/>
</dbReference>
<keyword evidence="2 4" id="KW-0378">Hydrolase</keyword>
<name>A0A375ADB4_9GAMM</name>
<dbReference type="GO" id="GO:0046872">
    <property type="term" value="F:metal ion binding"/>
    <property type="evidence" value="ECO:0007669"/>
    <property type="project" value="UniProtKB-KW"/>
</dbReference>
<dbReference type="GO" id="GO:0016787">
    <property type="term" value="F:hydrolase activity"/>
    <property type="evidence" value="ECO:0007669"/>
    <property type="project" value="UniProtKB-KW"/>
</dbReference>
<dbReference type="InterPro" id="IPR006385">
    <property type="entry name" value="HAD_hydro_SerB1"/>
</dbReference>
<reference evidence="4 5" key="1">
    <citation type="submission" date="2016-09" db="EMBL/GenBank/DDBJ databases">
        <authorList>
            <person name="Reverchon S."/>
            <person name="Nasser W."/>
            <person name="Leonard S."/>
            <person name="Brochier C."/>
            <person name="Duprey A."/>
        </authorList>
    </citation>
    <scope>NUCLEOTIDE SEQUENCE [LARGE SCALE GENOMIC DNA]</scope>
    <source>
        <strain evidence="4 5">174/2</strain>
    </source>
</reference>
<evidence type="ECO:0000256" key="3">
    <source>
        <dbReference type="ARBA" id="ARBA00022842"/>
    </source>
</evidence>
<dbReference type="Gene3D" id="3.40.50.1000">
    <property type="entry name" value="HAD superfamily/HAD-like"/>
    <property type="match status" value="1"/>
</dbReference>
<dbReference type="EMBL" id="LT615367">
    <property type="protein sequence ID" value="SLM64083.1"/>
    <property type="molecule type" value="Genomic_DNA"/>
</dbReference>
<evidence type="ECO:0000256" key="1">
    <source>
        <dbReference type="ARBA" id="ARBA00022723"/>
    </source>
</evidence>
<evidence type="ECO:0000256" key="2">
    <source>
        <dbReference type="ARBA" id="ARBA00022801"/>
    </source>
</evidence>
<dbReference type="InterPro" id="IPR036412">
    <property type="entry name" value="HAD-like_sf"/>
</dbReference>
<dbReference type="Gene3D" id="1.20.1440.100">
    <property type="entry name" value="SG protein - dephosphorylation function"/>
    <property type="match status" value="1"/>
</dbReference>
<organism evidence="4 5">
    <name type="scientific">Dickeya aquatica</name>
    <dbReference type="NCBI Taxonomy" id="1401087"/>
    <lineage>
        <taxon>Bacteria</taxon>
        <taxon>Pseudomonadati</taxon>
        <taxon>Pseudomonadota</taxon>
        <taxon>Gammaproteobacteria</taxon>
        <taxon>Enterobacterales</taxon>
        <taxon>Pectobacteriaceae</taxon>
        <taxon>Dickeya</taxon>
    </lineage>
</organism>
<dbReference type="KEGG" id="daq:DAQ1742_03267"/>
<keyword evidence="3" id="KW-0460">Magnesium</keyword>
<proteinExistence type="predicted"/>
<evidence type="ECO:0000313" key="4">
    <source>
        <dbReference type="EMBL" id="SLM64083.1"/>
    </source>
</evidence>
<dbReference type="InterPro" id="IPR023214">
    <property type="entry name" value="HAD_sf"/>
</dbReference>
<dbReference type="PANTHER" id="PTHR43344">
    <property type="entry name" value="PHOSPHOSERINE PHOSPHATASE"/>
    <property type="match status" value="1"/>
</dbReference>
<keyword evidence="1" id="KW-0479">Metal-binding</keyword>
<evidence type="ECO:0000313" key="5">
    <source>
        <dbReference type="Proteomes" id="UP000294820"/>
    </source>
</evidence>
<dbReference type="AlphaFoldDB" id="A0A375ADB4"/>
<gene>
    <name evidence="4" type="ORF">DAQ1742_03267</name>
</gene>
<dbReference type="NCBIfam" id="TIGR01488">
    <property type="entry name" value="HAD-SF-IB"/>
    <property type="match status" value="1"/>
</dbReference>
<dbReference type="Pfam" id="PF12710">
    <property type="entry name" value="HAD"/>
    <property type="match status" value="1"/>
</dbReference>
<protein>
    <submittedName>
        <fullName evidence="4">Phosphoserine phosphatase</fullName>
        <ecNumber evidence="4">3.1.3.3</ecNumber>
    </submittedName>
</protein>
<accession>A0A375ADB4</accession>
<dbReference type="SUPFAM" id="SSF56784">
    <property type="entry name" value="HAD-like"/>
    <property type="match status" value="1"/>
</dbReference>
<dbReference type="CDD" id="cd02612">
    <property type="entry name" value="HAD_PGPPase"/>
    <property type="match status" value="1"/>
</dbReference>
<dbReference type="InterPro" id="IPR050582">
    <property type="entry name" value="HAD-like_SerB"/>
</dbReference>
<keyword evidence="5" id="KW-1185">Reference proteome</keyword>
<dbReference type="NCBIfam" id="TIGR01490">
    <property type="entry name" value="HAD-SF-IB-hyp1"/>
    <property type="match status" value="1"/>
</dbReference>
<dbReference type="EC" id="3.1.3.3" evidence="4"/>
<sequence>MKALTGRKTMDLALFDLDETLISADSTGLWLRWLVARGLACESLLQQEQQLMQRYYQGTLAIEEYMQLSLSPLVGVHADTVSLWANAFIEQDILPRYYPQARERLHWHRQRGDTVVVISASGEHLVLPIARQLGADDALGIGVTLRDGCFTGHICGTPTYQQGKVERIHQWLSRRDGEPFSRLHGYSDSINDRAMLMQVDDAYVINPAAELAALATRQRWTIYHWSRSR</sequence>